<dbReference type="InterPro" id="IPR002641">
    <property type="entry name" value="PNPLA_dom"/>
</dbReference>
<evidence type="ECO:0000259" key="4">
    <source>
        <dbReference type="PROSITE" id="PS51635"/>
    </source>
</evidence>
<dbReference type="EnsemblMetazoa" id="BGLB001712-RC">
    <property type="protein sequence ID" value="BGLB001712-PC"/>
    <property type="gene ID" value="BGLB001712"/>
</dbReference>
<dbReference type="OrthoDB" id="197155at2759"/>
<proteinExistence type="predicted"/>
<accession>A0A2C9JF97</accession>
<sequence>MTLERSFSQTTFNTNNQITTTILAERLHRTSFCSPTAASPCHAPLRVSTPRAHPPLNKTNSDHAILALKSNPDYAKPGWSPTGSIDDVQLRKKEYRAVSKPQNARRQLSLQGSNLSPQAYLQKIPRRSSFPHVYRPDSRRVSNSSSFVESNSQIKENNTLNSSSITQFTEKSSRASLEKSNSSQESAKGGSKEFLLEFPPMPKSGTSLLSAAKKSEKSKEKKCNLKPAQSMPGLVEASSKDCRAYSADARPRQSTSCAFFMIFKRKKRSKEDRSPSPVRRYSYKSSESAPKSELHATTSNKDNSILESSDSKERRTSHSSKERRISQTSSHKDRPPSQASSSRYQPTPSSSLSVLSPSTTDRTPKFESRSRLRHRKDKNTHRHPSGSRSQSDSRKHSKHHHIRHEDLPPHPSILKQSKESTNIVTSLWSKSKSKSETKSRDQSKEVDNRKRVQNNNSSHGDTTSETKQKSQSEHNSKSENKRDSEDRDARRAHYKKVNGKQDNNNRPEDNKVVDIVIKPKPSIVENIDSTSQDDIILAGNLSLPLDHINKSRHSSCVDQPIIKPESDSDSDCDQKPGDDHSEVFKKTSASQPSSHKKVQSPSCSNTSSSNSNSPKKTNNHHSQSSPKKASVSSSESSPIVKSTESACGSTPNLRGKSLISTSKTEPAAECHEQPAFDRHPVRSRSLPRFEPHLQFDADNKVISDTEDFEYRPTEMKGPLHLSFCGCGFLGMYHLGVVTCLVNRAPAFLEKIEKVSGASAGALMAAVLVTARDKTEEASDHVQNLAKEIRKKTLGALTPGYSFTRSLRYMLDDLLPENAHVIAQGKLYISLTNAQTKKNELISDYKSRDELIEALIASCYIPVYAGMKAPTIGGKKYIDGGLTDNMPRFESGRTITVSPFDGKSDIGPKTGQELEKKAHFINFQNQDYQVEVNMNNFKKGKDAFFPPKSHILQEYFEKGRFDASRFLIREGLYQINTQQQQERVLYESSV</sequence>
<dbReference type="PANTHER" id="PTHR12406">
    <property type="entry name" value="CALCIUM-INDEPENDENT PHOSPHOLIPASE A2 IPLA2 -RELATED"/>
    <property type="match status" value="1"/>
</dbReference>
<feature type="compositionally biased region" description="Basic and acidic residues" evidence="3">
    <location>
        <begin position="572"/>
        <end position="585"/>
    </location>
</feature>
<feature type="compositionally biased region" description="Low complexity" evidence="3">
    <location>
        <begin position="141"/>
        <end position="152"/>
    </location>
</feature>
<dbReference type="PROSITE" id="PS51635">
    <property type="entry name" value="PNPLA"/>
    <property type="match status" value="1"/>
</dbReference>
<feature type="short sequence motif" description="GXGXXG" evidence="2">
    <location>
        <begin position="725"/>
        <end position="730"/>
    </location>
</feature>
<feature type="region of interest" description="Disordered" evidence="3">
    <location>
        <begin position="97"/>
        <end position="237"/>
    </location>
</feature>
<evidence type="ECO:0000256" key="3">
    <source>
        <dbReference type="SAM" id="MobiDB-lite"/>
    </source>
</evidence>
<dbReference type="VEuPathDB" id="VectorBase:BGLB001712"/>
<feature type="compositionally biased region" description="Polar residues" evidence="3">
    <location>
        <begin position="283"/>
        <end position="308"/>
    </location>
</feature>
<feature type="short sequence motif" description="DGA/G" evidence="2">
    <location>
        <begin position="878"/>
        <end position="880"/>
    </location>
</feature>
<reference evidence="5" key="1">
    <citation type="submission" date="2020-05" db="UniProtKB">
        <authorList>
            <consortium name="EnsemblMetazoa"/>
        </authorList>
    </citation>
    <scope>IDENTIFICATION</scope>
    <source>
        <strain evidence="5">BB02</strain>
    </source>
</reference>
<feature type="compositionally biased region" description="Basic and acidic residues" evidence="3">
    <location>
        <begin position="213"/>
        <end position="223"/>
    </location>
</feature>
<feature type="region of interest" description="Disordered" evidence="3">
    <location>
        <begin position="552"/>
        <end position="682"/>
    </location>
</feature>
<evidence type="ECO:0000313" key="6">
    <source>
        <dbReference type="Proteomes" id="UP000076420"/>
    </source>
</evidence>
<feature type="compositionally biased region" description="Basic residues" evidence="3">
    <location>
        <begin position="371"/>
        <end position="385"/>
    </location>
</feature>
<dbReference type="GO" id="GO:0016020">
    <property type="term" value="C:membrane"/>
    <property type="evidence" value="ECO:0007669"/>
    <property type="project" value="TreeGrafter"/>
</dbReference>
<feature type="compositionally biased region" description="Basic and acidic residues" evidence="3">
    <location>
        <begin position="666"/>
        <end position="680"/>
    </location>
</feature>
<keyword evidence="2" id="KW-0442">Lipid degradation</keyword>
<evidence type="ECO:0000313" key="5">
    <source>
        <dbReference type="EnsemblMetazoa" id="BGLB001712-PB"/>
    </source>
</evidence>
<protein>
    <recommendedName>
        <fullName evidence="4">PNPLA domain-containing protein</fullName>
    </recommendedName>
</protein>
<evidence type="ECO:0000256" key="1">
    <source>
        <dbReference type="ARBA" id="ARBA00023098"/>
    </source>
</evidence>
<feature type="compositionally biased region" description="Basic and acidic residues" evidence="3">
    <location>
        <begin position="462"/>
        <end position="491"/>
    </location>
</feature>
<feature type="active site" description="Proton acceptor" evidence="2">
    <location>
        <position position="878"/>
    </location>
</feature>
<feature type="compositionally biased region" description="Basic and acidic residues" evidence="3">
    <location>
        <begin position="503"/>
        <end position="512"/>
    </location>
</feature>
<feature type="region of interest" description="Disordered" evidence="3">
    <location>
        <begin position="38"/>
        <end position="57"/>
    </location>
</feature>
<dbReference type="Pfam" id="PF01734">
    <property type="entry name" value="Patatin"/>
    <property type="match status" value="1"/>
</dbReference>
<dbReference type="InterPro" id="IPR033562">
    <property type="entry name" value="PLPL"/>
</dbReference>
<dbReference type="SUPFAM" id="SSF52151">
    <property type="entry name" value="FabD/lysophospholipase-like"/>
    <property type="match status" value="1"/>
</dbReference>
<dbReference type="GO" id="GO:0005737">
    <property type="term" value="C:cytoplasm"/>
    <property type="evidence" value="ECO:0007669"/>
    <property type="project" value="TreeGrafter"/>
</dbReference>
<dbReference type="GO" id="GO:0055088">
    <property type="term" value="P:lipid homeostasis"/>
    <property type="evidence" value="ECO:0007669"/>
    <property type="project" value="TreeGrafter"/>
</dbReference>
<keyword evidence="1 2" id="KW-0443">Lipid metabolism</keyword>
<dbReference type="EnsemblMetazoa" id="BGLB001712-RB">
    <property type="protein sequence ID" value="BGLB001712-PB"/>
    <property type="gene ID" value="BGLB001712"/>
</dbReference>
<dbReference type="Proteomes" id="UP000076420">
    <property type="component" value="Unassembled WGS sequence"/>
</dbReference>
<organism evidence="5 6">
    <name type="scientific">Biomphalaria glabrata</name>
    <name type="common">Bloodfluke planorb</name>
    <name type="synonym">Freshwater snail</name>
    <dbReference type="NCBI Taxonomy" id="6526"/>
    <lineage>
        <taxon>Eukaryota</taxon>
        <taxon>Metazoa</taxon>
        <taxon>Spiralia</taxon>
        <taxon>Lophotrochozoa</taxon>
        <taxon>Mollusca</taxon>
        <taxon>Gastropoda</taxon>
        <taxon>Heterobranchia</taxon>
        <taxon>Euthyneura</taxon>
        <taxon>Panpulmonata</taxon>
        <taxon>Hygrophila</taxon>
        <taxon>Lymnaeoidea</taxon>
        <taxon>Planorbidae</taxon>
        <taxon>Biomphalaria</taxon>
    </lineage>
</organism>
<feature type="compositionally biased region" description="Basic and acidic residues" evidence="3">
    <location>
        <begin position="309"/>
        <end position="335"/>
    </location>
</feature>
<keyword evidence="2" id="KW-0378">Hydrolase</keyword>
<dbReference type="PANTHER" id="PTHR12406:SF7">
    <property type="entry name" value="PATATIN-LIKE PHOSPHOLIPASE DOMAIN-CONTAINING PROTEIN 4"/>
    <property type="match status" value="1"/>
</dbReference>
<feature type="short sequence motif" description="GXSXG" evidence="2">
    <location>
        <begin position="756"/>
        <end position="760"/>
    </location>
</feature>
<dbReference type="STRING" id="6526.A0A2C9JF97"/>
<feature type="domain" description="PNPLA" evidence="4">
    <location>
        <begin position="721"/>
        <end position="891"/>
    </location>
</feature>
<dbReference type="GO" id="GO:0019433">
    <property type="term" value="P:triglyceride catabolic process"/>
    <property type="evidence" value="ECO:0007669"/>
    <property type="project" value="TreeGrafter"/>
</dbReference>
<dbReference type="GO" id="GO:0005811">
    <property type="term" value="C:lipid droplet"/>
    <property type="evidence" value="ECO:0007669"/>
    <property type="project" value="TreeGrafter"/>
</dbReference>
<feature type="compositionally biased region" description="Polar residues" evidence="3">
    <location>
        <begin position="153"/>
        <end position="170"/>
    </location>
</feature>
<feature type="compositionally biased region" description="Low complexity" evidence="3">
    <location>
        <begin position="340"/>
        <end position="360"/>
    </location>
</feature>
<dbReference type="AlphaFoldDB" id="A0A2C9JF97"/>
<dbReference type="GO" id="GO:0004806">
    <property type="term" value="F:triacylglycerol lipase activity"/>
    <property type="evidence" value="ECO:0007669"/>
    <property type="project" value="TreeGrafter"/>
</dbReference>
<dbReference type="VEuPathDB" id="VectorBase:BGLAX_048559"/>
<dbReference type="RefSeq" id="XP_013067653.2">
    <property type="nucleotide sequence ID" value="XM_013212199.2"/>
</dbReference>
<gene>
    <name evidence="5" type="primary">106055763</name>
</gene>
<feature type="compositionally biased region" description="Low complexity" evidence="3">
    <location>
        <begin position="600"/>
        <end position="645"/>
    </location>
</feature>
<feature type="compositionally biased region" description="Basic and acidic residues" evidence="3">
    <location>
        <begin position="433"/>
        <end position="450"/>
    </location>
</feature>
<name>A0A2C9JF97_BIOGL</name>
<feature type="region of interest" description="Disordered" evidence="3">
    <location>
        <begin position="266"/>
        <end position="514"/>
    </location>
</feature>
<dbReference type="Gene3D" id="3.40.1090.10">
    <property type="entry name" value="Cytosolic phospholipase A2 catalytic domain"/>
    <property type="match status" value="2"/>
</dbReference>
<evidence type="ECO:0000256" key="2">
    <source>
        <dbReference type="PROSITE-ProRule" id="PRU01161"/>
    </source>
</evidence>
<dbReference type="KEGG" id="bgt:106055763"/>
<feature type="compositionally biased region" description="Polar residues" evidence="3">
    <location>
        <begin position="646"/>
        <end position="664"/>
    </location>
</feature>
<feature type="active site" description="Nucleophile" evidence="2">
    <location>
        <position position="758"/>
    </location>
</feature>
<feature type="compositionally biased region" description="Polar residues" evidence="3">
    <location>
        <begin position="100"/>
        <end position="119"/>
    </location>
</feature>
<dbReference type="RefSeq" id="XP_013067652.2">
    <property type="nucleotide sequence ID" value="XM_013212198.2"/>
</dbReference>
<dbReference type="InterPro" id="IPR016035">
    <property type="entry name" value="Acyl_Trfase/lysoPLipase"/>
</dbReference>